<evidence type="ECO:0000313" key="2">
    <source>
        <dbReference type="Proteomes" id="UP000728185"/>
    </source>
</evidence>
<keyword evidence="2" id="KW-1185">Reference proteome</keyword>
<name>A0A8E0RQB3_9TREM</name>
<dbReference type="OrthoDB" id="10278889at2759"/>
<reference evidence="1" key="1">
    <citation type="submission" date="2019-05" db="EMBL/GenBank/DDBJ databases">
        <title>Annotation for the trematode Fasciolopsis buski.</title>
        <authorList>
            <person name="Choi Y.-J."/>
        </authorList>
    </citation>
    <scope>NUCLEOTIDE SEQUENCE</scope>
    <source>
        <strain evidence="1">HT</strain>
        <tissue evidence="1">Whole worm</tissue>
    </source>
</reference>
<sequence>MAYDQDIGKACLKCGPSCTGFAKHPWRMTCTKCRCPYDEHDVSEFSTQSLLDELELGESPLYKMYTEAQKLAKQYNVHWLPIGLHPAEVSLKQSSELFSAFVLDATNS</sequence>
<organism evidence="1 2">
    <name type="scientific">Fasciolopsis buskii</name>
    <dbReference type="NCBI Taxonomy" id="27845"/>
    <lineage>
        <taxon>Eukaryota</taxon>
        <taxon>Metazoa</taxon>
        <taxon>Spiralia</taxon>
        <taxon>Lophotrochozoa</taxon>
        <taxon>Platyhelminthes</taxon>
        <taxon>Trematoda</taxon>
        <taxon>Digenea</taxon>
        <taxon>Plagiorchiida</taxon>
        <taxon>Echinostomata</taxon>
        <taxon>Echinostomatoidea</taxon>
        <taxon>Fasciolidae</taxon>
        <taxon>Fasciolopsis</taxon>
    </lineage>
</organism>
<gene>
    <name evidence="1" type="ORF">FBUS_09865</name>
</gene>
<proteinExistence type="predicted"/>
<dbReference type="EMBL" id="LUCM01007495">
    <property type="protein sequence ID" value="KAA0189843.1"/>
    <property type="molecule type" value="Genomic_DNA"/>
</dbReference>
<comment type="caution">
    <text evidence="1">The sequence shown here is derived from an EMBL/GenBank/DDBJ whole genome shotgun (WGS) entry which is preliminary data.</text>
</comment>
<accession>A0A8E0RQB3</accession>
<protein>
    <submittedName>
        <fullName evidence="1">Four and A half lim domain</fullName>
    </submittedName>
</protein>
<dbReference type="Proteomes" id="UP000728185">
    <property type="component" value="Unassembled WGS sequence"/>
</dbReference>
<dbReference type="AlphaFoldDB" id="A0A8E0RQB3"/>
<evidence type="ECO:0000313" key="1">
    <source>
        <dbReference type="EMBL" id="KAA0189843.1"/>
    </source>
</evidence>